<feature type="transmembrane region" description="Helical" evidence="7">
    <location>
        <begin position="188"/>
        <end position="209"/>
    </location>
</feature>
<accession>F4RN10</accession>
<evidence type="ECO:0000313" key="8">
    <source>
        <dbReference type="EMBL" id="EGG06299.1"/>
    </source>
</evidence>
<keyword evidence="9" id="KW-1185">Reference proteome</keyword>
<evidence type="ECO:0000256" key="2">
    <source>
        <dbReference type="ARBA" id="ARBA00022448"/>
    </source>
</evidence>
<dbReference type="STRING" id="747676.F4RN10"/>
<proteinExistence type="predicted"/>
<dbReference type="SUPFAM" id="SSF103473">
    <property type="entry name" value="MFS general substrate transporter"/>
    <property type="match status" value="1"/>
</dbReference>
<feature type="region of interest" description="Disordered" evidence="6">
    <location>
        <begin position="1"/>
        <end position="26"/>
    </location>
</feature>
<dbReference type="EMBL" id="GL883109">
    <property type="protein sequence ID" value="EGG06299.1"/>
    <property type="molecule type" value="Genomic_DNA"/>
</dbReference>
<dbReference type="Proteomes" id="UP000001072">
    <property type="component" value="Unassembled WGS sequence"/>
</dbReference>
<evidence type="ECO:0000256" key="3">
    <source>
        <dbReference type="ARBA" id="ARBA00022692"/>
    </source>
</evidence>
<keyword evidence="3 7" id="KW-0812">Transmembrane</keyword>
<name>F4RN10_MELLP</name>
<organism evidence="9">
    <name type="scientific">Melampsora larici-populina (strain 98AG31 / pathotype 3-4-7)</name>
    <name type="common">Poplar leaf rust fungus</name>
    <dbReference type="NCBI Taxonomy" id="747676"/>
    <lineage>
        <taxon>Eukaryota</taxon>
        <taxon>Fungi</taxon>
        <taxon>Dikarya</taxon>
        <taxon>Basidiomycota</taxon>
        <taxon>Pucciniomycotina</taxon>
        <taxon>Pucciniomycetes</taxon>
        <taxon>Pucciniales</taxon>
        <taxon>Melampsoraceae</taxon>
        <taxon>Melampsora</taxon>
    </lineage>
</organism>
<dbReference type="eggNOG" id="KOG2533">
    <property type="taxonomic scope" value="Eukaryota"/>
</dbReference>
<dbReference type="OrthoDB" id="2506873at2759"/>
<dbReference type="GO" id="GO:0016020">
    <property type="term" value="C:membrane"/>
    <property type="evidence" value="ECO:0007669"/>
    <property type="project" value="UniProtKB-SubCell"/>
</dbReference>
<feature type="compositionally biased region" description="Basic and acidic residues" evidence="6">
    <location>
        <begin position="1"/>
        <end position="11"/>
    </location>
</feature>
<dbReference type="VEuPathDB" id="FungiDB:MELLADRAFT_87362"/>
<dbReference type="RefSeq" id="XP_007410537.1">
    <property type="nucleotide sequence ID" value="XM_007410475.1"/>
</dbReference>
<evidence type="ECO:0000256" key="6">
    <source>
        <dbReference type="SAM" id="MobiDB-lite"/>
    </source>
</evidence>
<dbReference type="InParanoid" id="F4RN10"/>
<comment type="subcellular location">
    <subcellularLocation>
        <location evidence="1">Membrane</location>
        <topology evidence="1">Multi-pass membrane protein</topology>
    </subcellularLocation>
</comment>
<dbReference type="GeneID" id="18934487"/>
<dbReference type="AlphaFoldDB" id="F4RN10"/>
<dbReference type="InterPro" id="IPR036259">
    <property type="entry name" value="MFS_trans_sf"/>
</dbReference>
<dbReference type="HOGENOM" id="CLU_1283498_0_0_1"/>
<protein>
    <recommendedName>
        <fullName evidence="10">Major facilitator superfamily (MFS) profile domain-containing protein</fullName>
    </recommendedName>
</protein>
<dbReference type="GO" id="GO:0022857">
    <property type="term" value="F:transmembrane transporter activity"/>
    <property type="evidence" value="ECO:0007669"/>
    <property type="project" value="TreeGrafter"/>
</dbReference>
<evidence type="ECO:0000256" key="7">
    <source>
        <dbReference type="SAM" id="Phobius"/>
    </source>
</evidence>
<feature type="transmembrane region" description="Helical" evidence="7">
    <location>
        <begin position="159"/>
        <end position="176"/>
    </location>
</feature>
<gene>
    <name evidence="8" type="ORF">MELLADRAFT_87362</name>
</gene>
<dbReference type="Gene3D" id="1.20.1250.20">
    <property type="entry name" value="MFS general substrate transporter like domains"/>
    <property type="match status" value="1"/>
</dbReference>
<keyword evidence="5 7" id="KW-0472">Membrane</keyword>
<evidence type="ECO:0008006" key="10">
    <source>
        <dbReference type="Google" id="ProtNLM"/>
    </source>
</evidence>
<dbReference type="PANTHER" id="PTHR43791">
    <property type="entry name" value="PERMEASE-RELATED"/>
    <property type="match status" value="1"/>
</dbReference>
<dbReference type="PANTHER" id="PTHR43791:SF36">
    <property type="entry name" value="TRANSPORTER, PUTATIVE (AFU_ORTHOLOGUE AFUA_6G08340)-RELATED"/>
    <property type="match status" value="1"/>
</dbReference>
<sequence length="215" mass="24003">MKSAHWRDNTKRSRYPPCSSAVRQSVGDGFQTEASKAFGDFFLRGHLEEPMPNNARDFSVSEEFQLESEVLMRRKEEKAAFRKLDRRILPLLSLFTFCLYLDPKNMLDLRTLDSTGLQTSLNLSDEQYLLSMTAKHLGCIATALPWNLVLGRLGGGTQLPLLLMAWGGITLSHAFLDRGFGSLLAARIFLGIVEGGILPGLILYLATFYTSYSCA</sequence>
<keyword evidence="2" id="KW-0813">Transport</keyword>
<evidence type="ECO:0000256" key="5">
    <source>
        <dbReference type="ARBA" id="ARBA00023136"/>
    </source>
</evidence>
<evidence type="ECO:0000256" key="4">
    <source>
        <dbReference type="ARBA" id="ARBA00022989"/>
    </source>
</evidence>
<keyword evidence="4 7" id="KW-1133">Transmembrane helix</keyword>
<reference evidence="9" key="1">
    <citation type="journal article" date="2011" name="Proc. Natl. Acad. Sci. U.S.A.">
        <title>Obligate biotrophy features unraveled by the genomic analysis of rust fungi.</title>
        <authorList>
            <person name="Duplessis S."/>
            <person name="Cuomo C.A."/>
            <person name="Lin Y.-C."/>
            <person name="Aerts A."/>
            <person name="Tisserant E."/>
            <person name="Veneault-Fourrey C."/>
            <person name="Joly D.L."/>
            <person name="Hacquard S."/>
            <person name="Amselem J."/>
            <person name="Cantarel B.L."/>
            <person name="Chiu R."/>
            <person name="Coutinho P.M."/>
            <person name="Feau N."/>
            <person name="Field M."/>
            <person name="Frey P."/>
            <person name="Gelhaye E."/>
            <person name="Goldberg J."/>
            <person name="Grabherr M.G."/>
            <person name="Kodira C.D."/>
            <person name="Kohler A."/>
            <person name="Kuees U."/>
            <person name="Lindquist E.A."/>
            <person name="Lucas S.M."/>
            <person name="Mago R."/>
            <person name="Mauceli E."/>
            <person name="Morin E."/>
            <person name="Murat C."/>
            <person name="Pangilinan J.L."/>
            <person name="Park R."/>
            <person name="Pearson M."/>
            <person name="Quesneville H."/>
            <person name="Rouhier N."/>
            <person name="Sakthikumar S."/>
            <person name="Salamov A.A."/>
            <person name="Schmutz J."/>
            <person name="Selles B."/>
            <person name="Shapiro H."/>
            <person name="Tanguay P."/>
            <person name="Tuskan G.A."/>
            <person name="Henrissat B."/>
            <person name="Van de Peer Y."/>
            <person name="Rouze P."/>
            <person name="Ellis J.G."/>
            <person name="Dodds P.N."/>
            <person name="Schein J.E."/>
            <person name="Zhong S."/>
            <person name="Hamelin R.C."/>
            <person name="Grigoriev I.V."/>
            <person name="Szabo L.J."/>
            <person name="Martin F."/>
        </authorList>
    </citation>
    <scope>NUCLEOTIDE SEQUENCE [LARGE SCALE GENOMIC DNA]</scope>
    <source>
        <strain evidence="9">98AG31 / pathotype 3-4-7</strain>
    </source>
</reference>
<evidence type="ECO:0000313" key="9">
    <source>
        <dbReference type="Proteomes" id="UP000001072"/>
    </source>
</evidence>
<dbReference type="KEGG" id="mlr:MELLADRAFT_87362"/>
<evidence type="ECO:0000256" key="1">
    <source>
        <dbReference type="ARBA" id="ARBA00004141"/>
    </source>
</evidence>